<dbReference type="SMART" id="SM00530">
    <property type="entry name" value="HTH_XRE"/>
    <property type="match status" value="1"/>
</dbReference>
<dbReference type="Proteomes" id="UP000283569">
    <property type="component" value="Unassembled WGS sequence"/>
</dbReference>
<comment type="similarity">
    <text evidence="1">Belongs to the MBF1 family.</text>
</comment>
<dbReference type="Gene3D" id="1.10.260.40">
    <property type="entry name" value="lambda repressor-like DNA-binding domains"/>
    <property type="match status" value="1"/>
</dbReference>
<dbReference type="PROSITE" id="PS50943">
    <property type="entry name" value="HTH_CROC1"/>
    <property type="match status" value="1"/>
</dbReference>
<dbReference type="InterPro" id="IPR001387">
    <property type="entry name" value="Cro/C1-type_HTH"/>
</dbReference>
<dbReference type="AlphaFoldDB" id="A0A420RFY5"/>
<accession>A0A420RFY5</accession>
<comment type="caution">
    <text evidence="5">The sequence shown here is derived from an EMBL/GenBank/DDBJ whole genome shotgun (WGS) entry which is preliminary data.</text>
</comment>
<feature type="domain" description="HTH cro/C1-type" evidence="4">
    <location>
        <begin position="12"/>
        <end position="58"/>
    </location>
</feature>
<organism evidence="5 6">
    <name type="scientific">Gibberella intermedia</name>
    <name type="common">Bulb rot disease fungus</name>
    <name type="synonym">Fusarium proliferatum</name>
    <dbReference type="NCBI Taxonomy" id="948311"/>
    <lineage>
        <taxon>Eukaryota</taxon>
        <taxon>Fungi</taxon>
        <taxon>Dikarya</taxon>
        <taxon>Ascomycota</taxon>
        <taxon>Pezizomycotina</taxon>
        <taxon>Sordariomycetes</taxon>
        <taxon>Hypocreomycetidae</taxon>
        <taxon>Hypocreales</taxon>
        <taxon>Nectriaceae</taxon>
        <taxon>Fusarium</taxon>
        <taxon>Fusarium fujikuroi species complex</taxon>
    </lineage>
</organism>
<evidence type="ECO:0000313" key="5">
    <source>
        <dbReference type="EMBL" id="RKL15937.1"/>
    </source>
</evidence>
<evidence type="ECO:0000256" key="1">
    <source>
        <dbReference type="ARBA" id="ARBA00009802"/>
    </source>
</evidence>
<dbReference type="EMBL" id="MRDB01000340">
    <property type="protein sequence ID" value="RKL15937.1"/>
    <property type="molecule type" value="Genomic_DNA"/>
</dbReference>
<name>A0A420RFY5_GIBIN</name>
<dbReference type="CDD" id="cd00093">
    <property type="entry name" value="HTH_XRE"/>
    <property type="match status" value="1"/>
</dbReference>
<evidence type="ECO:0000259" key="4">
    <source>
        <dbReference type="PROSITE" id="PS50943"/>
    </source>
</evidence>
<evidence type="ECO:0000256" key="2">
    <source>
        <dbReference type="ARBA" id="ARBA00014317"/>
    </source>
</evidence>
<dbReference type="InterPro" id="IPR010982">
    <property type="entry name" value="Lambda_DNA-bd_dom_sf"/>
</dbReference>
<sequence length="232" mass="24492">MSELICTIGSRLRDERSRLGLSQTALGEIVGASKRTVIDWEKGATSPTSAQLADLAEIGLDPLYVLVGQRSVARPGLAQEQIAMFNEVIDTFWALSDDSRAIALTMLGGLLRKDVQAEASRSVPISAYAYAHASGGVREATPKELAAIKAGLETQLKDASSARFSNVRVNGEGSFCGLVNSKNGFGAYGGYTPMTGLLFDLNGKLTAHVMGLDSPEAVQMVCEDKGLSLPPA</sequence>
<evidence type="ECO:0000313" key="6">
    <source>
        <dbReference type="Proteomes" id="UP000283569"/>
    </source>
</evidence>
<evidence type="ECO:0000256" key="3">
    <source>
        <dbReference type="ARBA" id="ARBA00035107"/>
    </source>
</evidence>
<dbReference type="Pfam" id="PF13560">
    <property type="entry name" value="HTH_31"/>
    <property type="match status" value="1"/>
</dbReference>
<comment type="function">
    <text evidence="3">Transcriptional coactivator that stimulates GCN4-dependent transcriptional activity by bridging the DNA-binding region of GCN4 and TBP (SPT15), thereby recruiting TBP to GCN4-bound promoters. Involved in induction of the ribosome quality control (RQC) pathway; a pathway that degrades nascent peptide chains during problematic translation. Required to prevent stalled ribosomes from frameshifting.</text>
</comment>
<protein>
    <recommendedName>
        <fullName evidence="2">Multiprotein-bridging factor 1</fullName>
    </recommendedName>
</protein>
<gene>
    <name evidence="5" type="ORF">BFJ72_g15338</name>
</gene>
<proteinExistence type="inferred from homology"/>
<reference evidence="5 6" key="1">
    <citation type="journal article" date="2018" name="Sci. Rep.">
        <title>Characterisation of pathogen-specific regions and novel effector candidates in Fusarium oxysporum f. sp. cepae.</title>
        <authorList>
            <person name="Armitage A.D."/>
            <person name="Taylor A."/>
            <person name="Sobczyk M.K."/>
            <person name="Baxter L."/>
            <person name="Greenfield B.P."/>
            <person name="Bates H.J."/>
            <person name="Wilson F."/>
            <person name="Jackson A.C."/>
            <person name="Ott S."/>
            <person name="Harrison R.J."/>
            <person name="Clarkson J.P."/>
        </authorList>
    </citation>
    <scope>NUCLEOTIDE SEQUENCE [LARGE SCALE GENOMIC DNA]</scope>
    <source>
        <strain evidence="5 6">Fp_A8</strain>
    </source>
</reference>
<dbReference type="SUPFAM" id="SSF47413">
    <property type="entry name" value="lambda repressor-like DNA-binding domains"/>
    <property type="match status" value="1"/>
</dbReference>
<dbReference type="GO" id="GO:0003677">
    <property type="term" value="F:DNA binding"/>
    <property type="evidence" value="ECO:0007669"/>
    <property type="project" value="InterPro"/>
</dbReference>